<evidence type="ECO:0000256" key="13">
    <source>
        <dbReference type="ARBA" id="ARBA00023012"/>
    </source>
</evidence>
<dbReference type="InterPro" id="IPR036890">
    <property type="entry name" value="HATPase_C_sf"/>
</dbReference>
<dbReference type="GO" id="GO:0005524">
    <property type="term" value="F:ATP binding"/>
    <property type="evidence" value="ECO:0007669"/>
    <property type="project" value="UniProtKB-KW"/>
</dbReference>
<evidence type="ECO:0000256" key="10">
    <source>
        <dbReference type="ARBA" id="ARBA00022777"/>
    </source>
</evidence>
<keyword evidence="14 18" id="KW-0472">Membrane</keyword>
<dbReference type="Gene3D" id="3.30.565.10">
    <property type="entry name" value="Histidine kinase-like ATPase, C-terminal domain"/>
    <property type="match status" value="1"/>
</dbReference>
<keyword evidence="13" id="KW-0902">Two-component regulatory system</keyword>
<evidence type="ECO:0000313" key="21">
    <source>
        <dbReference type="Proteomes" id="UP000244932"/>
    </source>
</evidence>
<organism evidence="20 21">
    <name type="scientific">Pontivivens insulae</name>
    <dbReference type="NCBI Taxonomy" id="1639689"/>
    <lineage>
        <taxon>Bacteria</taxon>
        <taxon>Pseudomonadati</taxon>
        <taxon>Pseudomonadota</taxon>
        <taxon>Alphaproteobacteria</taxon>
        <taxon>Rhodobacterales</taxon>
        <taxon>Paracoccaceae</taxon>
        <taxon>Pontivivens</taxon>
    </lineage>
</organism>
<keyword evidence="17" id="KW-0175">Coiled coil</keyword>
<dbReference type="SMART" id="SM00387">
    <property type="entry name" value="HATPase_c"/>
    <property type="match status" value="1"/>
</dbReference>
<dbReference type="SUPFAM" id="SSF103190">
    <property type="entry name" value="Sensory domain-like"/>
    <property type="match status" value="1"/>
</dbReference>
<keyword evidence="21" id="KW-1185">Reference proteome</keyword>
<dbReference type="CDD" id="cd00082">
    <property type="entry name" value="HisKA"/>
    <property type="match status" value="1"/>
</dbReference>
<dbReference type="GO" id="GO:0000155">
    <property type="term" value="F:phosphorelay sensor kinase activity"/>
    <property type="evidence" value="ECO:0007669"/>
    <property type="project" value="InterPro"/>
</dbReference>
<dbReference type="GO" id="GO:0005886">
    <property type="term" value="C:plasma membrane"/>
    <property type="evidence" value="ECO:0007669"/>
    <property type="project" value="UniProtKB-SubCell"/>
</dbReference>
<keyword evidence="6" id="KW-0597">Phosphoprotein</keyword>
<dbReference type="Pfam" id="PF00512">
    <property type="entry name" value="HisKA"/>
    <property type="match status" value="1"/>
</dbReference>
<protein>
    <recommendedName>
        <fullName evidence="16">C4-dicarboxylate transport sensor protein DctB</fullName>
        <ecNumber evidence="3">2.7.13.3</ecNumber>
    </recommendedName>
</protein>
<evidence type="ECO:0000256" key="14">
    <source>
        <dbReference type="ARBA" id="ARBA00023136"/>
    </source>
</evidence>
<evidence type="ECO:0000256" key="4">
    <source>
        <dbReference type="ARBA" id="ARBA00022475"/>
    </source>
</evidence>
<evidence type="ECO:0000259" key="19">
    <source>
        <dbReference type="PROSITE" id="PS50109"/>
    </source>
</evidence>
<dbReference type="RefSeq" id="WP_108781797.1">
    <property type="nucleotide sequence ID" value="NZ_QRDO01000004.1"/>
</dbReference>
<dbReference type="Gene3D" id="6.10.250.3020">
    <property type="match status" value="1"/>
</dbReference>
<dbReference type="InterPro" id="IPR029151">
    <property type="entry name" value="Sensor-like_sf"/>
</dbReference>
<evidence type="ECO:0000256" key="2">
    <source>
        <dbReference type="ARBA" id="ARBA00004429"/>
    </source>
</evidence>
<dbReference type="InterPro" id="IPR004358">
    <property type="entry name" value="Sig_transdc_His_kin-like_C"/>
</dbReference>
<dbReference type="Pfam" id="PF02518">
    <property type="entry name" value="HATPase_c"/>
    <property type="match status" value="1"/>
</dbReference>
<dbReference type="PRINTS" id="PR00344">
    <property type="entry name" value="BCTRLSENSOR"/>
</dbReference>
<evidence type="ECO:0000256" key="16">
    <source>
        <dbReference type="ARBA" id="ARBA00073143"/>
    </source>
</evidence>
<evidence type="ECO:0000256" key="17">
    <source>
        <dbReference type="SAM" id="Coils"/>
    </source>
</evidence>
<dbReference type="SMART" id="SM00388">
    <property type="entry name" value="HisKA"/>
    <property type="match status" value="1"/>
</dbReference>
<evidence type="ECO:0000256" key="18">
    <source>
        <dbReference type="SAM" id="Phobius"/>
    </source>
</evidence>
<comment type="catalytic activity">
    <reaction evidence="1">
        <text>ATP + protein L-histidine = ADP + protein N-phospho-L-histidine.</text>
        <dbReference type="EC" id="2.7.13.3"/>
    </reaction>
</comment>
<dbReference type="EC" id="2.7.13.3" evidence="3"/>
<keyword evidence="8 18" id="KW-0812">Transmembrane</keyword>
<dbReference type="InterPro" id="IPR003594">
    <property type="entry name" value="HATPase_dom"/>
</dbReference>
<dbReference type="Proteomes" id="UP000244932">
    <property type="component" value="Unassembled WGS sequence"/>
</dbReference>
<dbReference type="EMBL" id="OMKW01000002">
    <property type="protein sequence ID" value="SPF29071.1"/>
    <property type="molecule type" value="Genomic_DNA"/>
</dbReference>
<comment type="subcellular location">
    <subcellularLocation>
        <location evidence="2">Cell inner membrane</location>
        <topology evidence="2">Multi-pass membrane protein</topology>
    </subcellularLocation>
</comment>
<dbReference type="SUPFAM" id="SSF47384">
    <property type="entry name" value="Homodimeric domain of signal transducing histidine kinase"/>
    <property type="match status" value="1"/>
</dbReference>
<dbReference type="InterPro" id="IPR017055">
    <property type="entry name" value="Sig_transdc_His_kinase_DctB"/>
</dbReference>
<keyword evidence="5" id="KW-0997">Cell inner membrane</keyword>
<sequence>MFRLRHLKRNLPLTLGLLTLVAVLSIATFKAAERYFFERLAERAETSIALQRENLNGWLGRFRALPSVFARHPDLSRALRYPDDFELRDRVSLLLERWSFATGAQESFLVNLDGQVIASSDWSDRDTLLNRNVSGTPQHMEALQGRLGRQFDYGDADGQGERAYQFSFPVRIGTGVAGVIVVRADIDRLEEEMRLSPDEVFVTDRDGVVVLSGQPALRLTSLADDARFPVTPVANLSDGPLSAWELVTGPADRSDSAPREFMHVAVPIATEGWRLHLLAQTGTARTQAVLAMIGAVLVMLVLGLVVALILMRRRTLLQRLTAREREGRLLEQKVSARTAALKTANQRLEQEVRDRTAAEAELRRTQAEMVQVGKMAVLGQMSTALSHEFNQPLTAIRSYAENADAFIERDLPVKARENLSRIQRLTARMAQLSRSLANFARKPGEGLEDTSVAKVVEEALGLLEARLDRAGVTVELGGDFANAVARAGDIRLQHVLMNLIGNALDATEGQDGARIWLDVEQTAQSVILRVSDNGPGVPEQLRAQVFDPFYTTKDVGRGIGLGLSITFNIVTDFGGTIRVDDGPEGGAMFVVTLDRARPLADVAAQ</sequence>
<evidence type="ECO:0000256" key="12">
    <source>
        <dbReference type="ARBA" id="ARBA00022989"/>
    </source>
</evidence>
<keyword evidence="9" id="KW-0547">Nucleotide-binding</keyword>
<dbReference type="Gene3D" id="1.10.287.130">
    <property type="match status" value="1"/>
</dbReference>
<feature type="transmembrane region" description="Helical" evidence="18">
    <location>
        <begin position="288"/>
        <end position="310"/>
    </location>
</feature>
<proteinExistence type="predicted"/>
<reference evidence="20 21" key="1">
    <citation type="submission" date="2018-03" db="EMBL/GenBank/DDBJ databases">
        <authorList>
            <person name="Keele B.F."/>
        </authorList>
    </citation>
    <scope>NUCLEOTIDE SEQUENCE [LARGE SCALE GENOMIC DNA]</scope>
    <source>
        <strain evidence="20 21">CeCT 8812</strain>
    </source>
</reference>
<dbReference type="AlphaFoldDB" id="A0A2R8AA37"/>
<keyword evidence="7 20" id="KW-0808">Transferase</keyword>
<dbReference type="PROSITE" id="PS50109">
    <property type="entry name" value="HIS_KIN"/>
    <property type="match status" value="1"/>
</dbReference>
<dbReference type="PANTHER" id="PTHR43065">
    <property type="entry name" value="SENSOR HISTIDINE KINASE"/>
    <property type="match status" value="1"/>
</dbReference>
<dbReference type="PIRSF" id="PIRSF036431">
    <property type="entry name" value="STHK_DctB"/>
    <property type="match status" value="1"/>
</dbReference>
<dbReference type="OrthoDB" id="7797927at2"/>
<evidence type="ECO:0000313" key="20">
    <source>
        <dbReference type="EMBL" id="SPF29071.1"/>
    </source>
</evidence>
<comment type="function">
    <text evidence="15">Member of the two-component regulatory system DctB/DctD involved in the transport of C4-dicarboxylates. DctB functions as a membrane-associated protein kinase that phosphorylates DctD in response to environmental signals.</text>
</comment>
<dbReference type="FunFam" id="1.10.287.130:FF:000049">
    <property type="entry name" value="C4-dicarboxylate transport sensor protein DctB"/>
    <property type="match status" value="1"/>
</dbReference>
<dbReference type="InterPro" id="IPR036097">
    <property type="entry name" value="HisK_dim/P_sf"/>
</dbReference>
<evidence type="ECO:0000256" key="11">
    <source>
        <dbReference type="ARBA" id="ARBA00022840"/>
    </source>
</evidence>
<keyword evidence="10" id="KW-0418">Kinase</keyword>
<evidence type="ECO:0000256" key="15">
    <source>
        <dbReference type="ARBA" id="ARBA00059004"/>
    </source>
</evidence>
<keyword evidence="11" id="KW-0067">ATP-binding</keyword>
<keyword evidence="12 18" id="KW-1133">Transmembrane helix</keyword>
<dbReference type="Gene3D" id="3.30.450.20">
    <property type="entry name" value="PAS domain"/>
    <property type="match status" value="2"/>
</dbReference>
<evidence type="ECO:0000256" key="9">
    <source>
        <dbReference type="ARBA" id="ARBA00022741"/>
    </source>
</evidence>
<dbReference type="PANTHER" id="PTHR43065:SF46">
    <property type="entry name" value="C4-DICARBOXYLATE TRANSPORT SENSOR PROTEIN DCTB"/>
    <property type="match status" value="1"/>
</dbReference>
<name>A0A2R8AA37_9RHOB</name>
<evidence type="ECO:0000256" key="3">
    <source>
        <dbReference type="ARBA" id="ARBA00012438"/>
    </source>
</evidence>
<feature type="domain" description="Histidine kinase" evidence="19">
    <location>
        <begin position="384"/>
        <end position="597"/>
    </location>
</feature>
<dbReference type="InterPro" id="IPR003661">
    <property type="entry name" value="HisK_dim/P_dom"/>
</dbReference>
<evidence type="ECO:0000256" key="7">
    <source>
        <dbReference type="ARBA" id="ARBA00022679"/>
    </source>
</evidence>
<evidence type="ECO:0000256" key="1">
    <source>
        <dbReference type="ARBA" id="ARBA00000085"/>
    </source>
</evidence>
<evidence type="ECO:0000256" key="5">
    <source>
        <dbReference type="ARBA" id="ARBA00022519"/>
    </source>
</evidence>
<evidence type="ECO:0000256" key="6">
    <source>
        <dbReference type="ARBA" id="ARBA00022553"/>
    </source>
</evidence>
<feature type="coiled-coil region" evidence="17">
    <location>
        <begin position="341"/>
        <end position="368"/>
    </location>
</feature>
<gene>
    <name evidence="20" type="primary">dctB_2</name>
    <name evidence="20" type="ORF">POI8812_01376</name>
</gene>
<evidence type="ECO:0000256" key="8">
    <source>
        <dbReference type="ARBA" id="ARBA00022692"/>
    </source>
</evidence>
<dbReference type="InterPro" id="IPR005467">
    <property type="entry name" value="His_kinase_dom"/>
</dbReference>
<accession>A0A2R8AA37</accession>
<keyword evidence="4" id="KW-1003">Cell membrane</keyword>
<dbReference type="SUPFAM" id="SSF55874">
    <property type="entry name" value="ATPase domain of HSP90 chaperone/DNA topoisomerase II/histidine kinase"/>
    <property type="match status" value="1"/>
</dbReference>